<gene>
    <name evidence="10" type="ORF">HOLleu_40318</name>
</gene>
<feature type="transmembrane region" description="Helical" evidence="8">
    <location>
        <begin position="278"/>
        <end position="299"/>
    </location>
</feature>
<dbReference type="GO" id="GO:0015347">
    <property type="term" value="F:sodium-independent organic anion transmembrane transporter activity"/>
    <property type="evidence" value="ECO:0007669"/>
    <property type="project" value="TreeGrafter"/>
</dbReference>
<feature type="transmembrane region" description="Helical" evidence="8">
    <location>
        <begin position="83"/>
        <end position="105"/>
    </location>
</feature>
<comment type="subcellular location">
    <subcellularLocation>
        <location evidence="1 8">Cell membrane</location>
        <topology evidence="1 8">Multi-pass membrane protein</topology>
    </subcellularLocation>
</comment>
<keyword evidence="8" id="KW-0406">Ion transport</keyword>
<evidence type="ECO:0000256" key="1">
    <source>
        <dbReference type="ARBA" id="ARBA00004651"/>
    </source>
</evidence>
<dbReference type="GO" id="GO:0043252">
    <property type="term" value="P:sodium-independent organic anion transport"/>
    <property type="evidence" value="ECO:0007669"/>
    <property type="project" value="TreeGrafter"/>
</dbReference>
<comment type="caution">
    <text evidence="10">The sequence shown here is derived from an EMBL/GenBank/DDBJ whole genome shotgun (WGS) entry which is preliminary data.</text>
</comment>
<feature type="transmembrane region" description="Helical" evidence="8">
    <location>
        <begin position="169"/>
        <end position="190"/>
    </location>
</feature>
<dbReference type="InterPro" id="IPR036058">
    <property type="entry name" value="Kazal_dom_sf"/>
</dbReference>
<evidence type="ECO:0000256" key="7">
    <source>
        <dbReference type="ARBA" id="ARBA00023157"/>
    </source>
</evidence>
<organism evidence="10 11">
    <name type="scientific">Holothuria leucospilota</name>
    <name type="common">Black long sea cucumber</name>
    <name type="synonym">Mertensiothuria leucospilota</name>
    <dbReference type="NCBI Taxonomy" id="206669"/>
    <lineage>
        <taxon>Eukaryota</taxon>
        <taxon>Metazoa</taxon>
        <taxon>Echinodermata</taxon>
        <taxon>Eleutherozoa</taxon>
        <taxon>Echinozoa</taxon>
        <taxon>Holothuroidea</taxon>
        <taxon>Aspidochirotacea</taxon>
        <taxon>Aspidochirotida</taxon>
        <taxon>Holothuriidae</taxon>
        <taxon>Holothuria</taxon>
    </lineage>
</organism>
<dbReference type="InterPro" id="IPR002350">
    <property type="entry name" value="Kazal_dom"/>
</dbReference>
<evidence type="ECO:0000256" key="4">
    <source>
        <dbReference type="ARBA" id="ARBA00022692"/>
    </source>
</evidence>
<proteinExistence type="inferred from homology"/>
<evidence type="ECO:0000256" key="6">
    <source>
        <dbReference type="ARBA" id="ARBA00023136"/>
    </source>
</evidence>
<dbReference type="Proteomes" id="UP001152320">
    <property type="component" value="Chromosome 22"/>
</dbReference>
<reference evidence="10" key="1">
    <citation type="submission" date="2021-10" db="EMBL/GenBank/DDBJ databases">
        <title>Tropical sea cucumber genome reveals ecological adaptation and Cuvierian tubules defense mechanism.</title>
        <authorList>
            <person name="Chen T."/>
        </authorList>
    </citation>
    <scope>NUCLEOTIDE SEQUENCE</scope>
    <source>
        <strain evidence="10">Nanhai2018</strain>
        <tissue evidence="10">Muscle</tissue>
    </source>
</reference>
<feature type="transmembrane region" description="Helical" evidence="8">
    <location>
        <begin position="242"/>
        <end position="266"/>
    </location>
</feature>
<dbReference type="InterPro" id="IPR004156">
    <property type="entry name" value="OATP"/>
</dbReference>
<evidence type="ECO:0000256" key="5">
    <source>
        <dbReference type="ARBA" id="ARBA00022989"/>
    </source>
</evidence>
<dbReference type="PANTHER" id="PTHR11388">
    <property type="entry name" value="ORGANIC ANION TRANSPORTER"/>
    <property type="match status" value="1"/>
</dbReference>
<feature type="transmembrane region" description="Helical" evidence="8">
    <location>
        <begin position="117"/>
        <end position="138"/>
    </location>
</feature>
<dbReference type="InterPro" id="IPR036259">
    <property type="entry name" value="MFS_trans_sf"/>
</dbReference>
<keyword evidence="3" id="KW-1003">Cell membrane</keyword>
<protein>
    <recommendedName>
        <fullName evidence="8">Solute carrier organic anion transporter family member</fullName>
    </recommendedName>
</protein>
<evidence type="ECO:0000313" key="10">
    <source>
        <dbReference type="EMBL" id="KAJ8020666.1"/>
    </source>
</evidence>
<dbReference type="GO" id="GO:0006811">
    <property type="term" value="P:monoatomic ion transport"/>
    <property type="evidence" value="ECO:0007669"/>
    <property type="project" value="UniProtKB-KW"/>
</dbReference>
<keyword evidence="7" id="KW-1015">Disulfide bond</keyword>
<dbReference type="AlphaFoldDB" id="A0A9Q0YFM0"/>
<dbReference type="OrthoDB" id="5062115at2759"/>
<comment type="caution">
    <text evidence="8">Lacks conserved residue(s) required for the propagation of feature annotation.</text>
</comment>
<keyword evidence="5 8" id="KW-1133">Transmembrane helix</keyword>
<dbReference type="GO" id="GO:0016323">
    <property type="term" value="C:basolateral plasma membrane"/>
    <property type="evidence" value="ECO:0007669"/>
    <property type="project" value="TreeGrafter"/>
</dbReference>
<feature type="transmembrane region" description="Helical" evidence="8">
    <location>
        <begin position="24"/>
        <end position="46"/>
    </location>
</feature>
<dbReference type="SUPFAM" id="SSF103473">
    <property type="entry name" value="MFS general substrate transporter"/>
    <property type="match status" value="1"/>
</dbReference>
<dbReference type="Pfam" id="PF03137">
    <property type="entry name" value="OATP"/>
    <property type="match status" value="1"/>
</dbReference>
<dbReference type="PROSITE" id="PS00282">
    <property type="entry name" value="KAZAL_1"/>
    <property type="match status" value="1"/>
</dbReference>
<evidence type="ECO:0000256" key="3">
    <source>
        <dbReference type="ARBA" id="ARBA00022475"/>
    </source>
</evidence>
<dbReference type="PROSITE" id="PS51465">
    <property type="entry name" value="KAZAL_2"/>
    <property type="match status" value="1"/>
</dbReference>
<feature type="transmembrane region" description="Helical" evidence="8">
    <location>
        <begin position="482"/>
        <end position="500"/>
    </location>
</feature>
<feature type="transmembrane region" description="Helical" evidence="8">
    <location>
        <begin position="311"/>
        <end position="330"/>
    </location>
</feature>
<keyword evidence="11" id="KW-1185">Reference proteome</keyword>
<evidence type="ECO:0000256" key="8">
    <source>
        <dbReference type="RuleBase" id="RU362056"/>
    </source>
</evidence>
<keyword evidence="6 8" id="KW-0472">Membrane</keyword>
<dbReference type="SUPFAM" id="SSF100895">
    <property type="entry name" value="Kazal-type serine protease inhibitors"/>
    <property type="match status" value="1"/>
</dbReference>
<sequence>MYDFSVLIVIIFVTYFGEKAHKPVWLGTGALVFAAGSFFFTLPHFLSGNYEYGSAEGDEVCNFNSTAPEGCTEESDEDNLSRYYFFFLAAQLLHGLGAAPLYTLGQAYVYDNCAARYAAVYIAIFQVSGNFAPAIGYIGGGLLLTTYTDIRVRNDIDIDSSNPLWVGNWWLGFMFTGALALFMALPLMAFPKRLPGAKKIEQERKKTAQKGSEFIPSSNGAIGKILDLPKAVFNILKNIPCLCIYVAIGSEFFIVASISVFGPKFIESQFGLSAGEAAIFAGVVVIPSALGGVLLGGWMIKWFDWAFRGTIRFIVCSLALSWLMMLVLLADCPNVMFAGVTVKYEDKGELLPLGSSNISAVCNEKCQCGSDYDPVCGSNDVMYYTACHAGCTVVNDTATEKVYCSELCFFISSLTLIPDDSYPGGTATPGKCDQDCKYQPLFFALIFFILFLTFIIVAPSVTAILSVVDKGQRTLSLGLQSLFYRLLGTIPAPIIFGKLIDNSCMIWEDECDGQRTCWLYDNGEFARYLLLVLFICRALSLILWNTSLLFYKPVGEIKVDETEDKTSVEVATNLSEVISGIRQEEGNGTSPQAEKET</sequence>
<evidence type="ECO:0000256" key="2">
    <source>
        <dbReference type="ARBA" id="ARBA00009657"/>
    </source>
</evidence>
<dbReference type="EMBL" id="JAIZAY010000022">
    <property type="protein sequence ID" value="KAJ8020666.1"/>
    <property type="molecule type" value="Genomic_DNA"/>
</dbReference>
<dbReference type="NCBIfam" id="TIGR00805">
    <property type="entry name" value="oat"/>
    <property type="match status" value="1"/>
</dbReference>
<accession>A0A9Q0YFM0</accession>
<keyword evidence="4 8" id="KW-0812">Transmembrane</keyword>
<evidence type="ECO:0000313" key="11">
    <source>
        <dbReference type="Proteomes" id="UP001152320"/>
    </source>
</evidence>
<dbReference type="Gene3D" id="1.20.1250.20">
    <property type="entry name" value="MFS general substrate transporter like domains"/>
    <property type="match status" value="1"/>
</dbReference>
<feature type="transmembrane region" description="Helical" evidence="8">
    <location>
        <begin position="441"/>
        <end position="461"/>
    </location>
</feature>
<name>A0A9Q0YFM0_HOLLE</name>
<keyword evidence="8" id="KW-0813">Transport</keyword>
<evidence type="ECO:0000259" key="9">
    <source>
        <dbReference type="PROSITE" id="PS51465"/>
    </source>
</evidence>
<feature type="transmembrane region" description="Helical" evidence="8">
    <location>
        <begin position="528"/>
        <end position="551"/>
    </location>
</feature>
<feature type="domain" description="Kazal-like" evidence="9">
    <location>
        <begin position="356"/>
        <end position="410"/>
    </location>
</feature>
<comment type="similarity">
    <text evidence="2 8">Belongs to the organo anion transporter (TC 2.A.60) family.</text>
</comment>
<dbReference type="PANTHER" id="PTHR11388:SF100">
    <property type="entry name" value="SOLUTE CARRIER ORGANIC ANION TRANSPORTER FAMILY MEMBER 4A1"/>
    <property type="match status" value="1"/>
</dbReference>